<accession>A0A934UU87</accession>
<evidence type="ECO:0000313" key="4">
    <source>
        <dbReference type="Proteomes" id="UP000608530"/>
    </source>
</evidence>
<gene>
    <name evidence="3" type="ORF">JD276_03850</name>
</gene>
<feature type="region of interest" description="Disordered" evidence="1">
    <location>
        <begin position="367"/>
        <end position="415"/>
    </location>
</feature>
<feature type="compositionally biased region" description="Low complexity" evidence="1">
    <location>
        <begin position="402"/>
        <end position="415"/>
    </location>
</feature>
<feature type="compositionally biased region" description="Basic and acidic residues" evidence="1">
    <location>
        <begin position="374"/>
        <end position="396"/>
    </location>
</feature>
<dbReference type="InterPro" id="IPR003615">
    <property type="entry name" value="HNH_nuc"/>
</dbReference>
<comment type="caution">
    <text evidence="3">The sequence shown here is derived from an EMBL/GenBank/DDBJ whole genome shotgun (WGS) entry which is preliminary data.</text>
</comment>
<dbReference type="EMBL" id="JAEHOH010000005">
    <property type="protein sequence ID" value="MBK0418161.1"/>
    <property type="molecule type" value="Genomic_DNA"/>
</dbReference>
<sequence length="415" mass="43873">MGIIEAGLVVEGGRMRRAYEAEILRYAEGESPNRTRRMAKVLAEKHAYRTFEERHASARDRRAVSVTDLDDGMAELRAIMDATSAHTIYDRLCRQARVVQDAERATAAEARTRAAAGRPGEVPGVRPLDGIRADLAADILLNGVPSNGAGEIDLSGIRARVQVTVPVLSLLRDADTAEDVDSAAGADAAGADAVDAGAVADAAAAGAAAAGGADNPGGARRYLGIAGLQGAAALAGHGPIDAATARLLAGLQAGWDRISCDPVTGDVLSVDRYRPSAEIARFIAARDMQCRFMGCNVVAHRADRDHTLDAALGGATSISNLAILCRRHHVMKHHTGFTVEQSARGMLEWVSALGSRCRDAPVSRVMFRPIGSPEPDRHEEEGRRPAPSARRDEPRHPSPGTALRPPALRSLAPPY</sequence>
<organism evidence="3 4">
    <name type="scientific">Leucobacter chromiisoli</name>
    <dbReference type="NCBI Taxonomy" id="2796471"/>
    <lineage>
        <taxon>Bacteria</taxon>
        <taxon>Bacillati</taxon>
        <taxon>Actinomycetota</taxon>
        <taxon>Actinomycetes</taxon>
        <taxon>Micrococcales</taxon>
        <taxon>Microbacteriaceae</taxon>
        <taxon>Leucobacter</taxon>
    </lineage>
</organism>
<proteinExistence type="predicted"/>
<protein>
    <submittedName>
        <fullName evidence="3">HNH endonuclease</fullName>
    </submittedName>
</protein>
<dbReference type="Gene3D" id="1.10.30.50">
    <property type="match status" value="1"/>
</dbReference>
<dbReference type="SMART" id="SM00507">
    <property type="entry name" value="HNHc"/>
    <property type="match status" value="1"/>
</dbReference>
<evidence type="ECO:0000256" key="1">
    <source>
        <dbReference type="SAM" id="MobiDB-lite"/>
    </source>
</evidence>
<keyword evidence="3" id="KW-0540">Nuclease</keyword>
<dbReference type="RefSeq" id="WP_200114075.1">
    <property type="nucleotide sequence ID" value="NZ_JAEHOH010000005.1"/>
</dbReference>
<evidence type="ECO:0000313" key="3">
    <source>
        <dbReference type="EMBL" id="MBK0418161.1"/>
    </source>
</evidence>
<feature type="domain" description="HNH nuclease" evidence="2">
    <location>
        <begin position="278"/>
        <end position="330"/>
    </location>
</feature>
<keyword evidence="4" id="KW-1185">Reference proteome</keyword>
<keyword evidence="3" id="KW-0378">Hydrolase</keyword>
<dbReference type="CDD" id="cd00085">
    <property type="entry name" value="HNHc"/>
    <property type="match status" value="1"/>
</dbReference>
<dbReference type="Proteomes" id="UP000608530">
    <property type="component" value="Unassembled WGS sequence"/>
</dbReference>
<dbReference type="AlphaFoldDB" id="A0A934UU87"/>
<dbReference type="GO" id="GO:0004519">
    <property type="term" value="F:endonuclease activity"/>
    <property type="evidence" value="ECO:0007669"/>
    <property type="project" value="UniProtKB-KW"/>
</dbReference>
<reference evidence="3" key="1">
    <citation type="submission" date="2020-12" db="EMBL/GenBank/DDBJ databases">
        <title>Leucobacter sp. CAS1, isolated from Chromium sludge.</title>
        <authorList>
            <person name="Xu Z."/>
        </authorList>
    </citation>
    <scope>NUCLEOTIDE SEQUENCE</scope>
    <source>
        <strain evidence="3">CSA1</strain>
    </source>
</reference>
<evidence type="ECO:0000259" key="2">
    <source>
        <dbReference type="SMART" id="SM00507"/>
    </source>
</evidence>
<keyword evidence="3" id="KW-0255">Endonuclease</keyword>
<name>A0A934UU87_9MICO</name>